<feature type="transmembrane region" description="Helical" evidence="5">
    <location>
        <begin position="352"/>
        <end position="374"/>
    </location>
</feature>
<feature type="compositionally biased region" description="Low complexity" evidence="4">
    <location>
        <begin position="34"/>
        <end position="45"/>
    </location>
</feature>
<feature type="transmembrane region" description="Helical" evidence="5">
    <location>
        <begin position="325"/>
        <end position="346"/>
    </location>
</feature>
<keyword evidence="1 5" id="KW-0812">Transmembrane</keyword>
<feature type="transmembrane region" description="Helical" evidence="5">
    <location>
        <begin position="51"/>
        <end position="74"/>
    </location>
</feature>
<reference evidence="6" key="1">
    <citation type="submission" date="2021-01" db="EMBL/GenBank/DDBJ databases">
        <authorList>
            <person name="Corre E."/>
            <person name="Pelletier E."/>
            <person name="Niang G."/>
            <person name="Scheremetjew M."/>
            <person name="Finn R."/>
            <person name="Kale V."/>
            <person name="Holt S."/>
            <person name="Cochrane G."/>
            <person name="Meng A."/>
            <person name="Brown T."/>
            <person name="Cohen L."/>
        </authorList>
    </citation>
    <scope>NUCLEOTIDE SEQUENCE</scope>
    <source>
        <strain evidence="6">CCMP1320</strain>
    </source>
</reference>
<dbReference type="PANTHER" id="PTHR23121">
    <property type="entry name" value="SODIUM-DEPENDENT GLUCOSE TRANSPORTER 1"/>
    <property type="match status" value="1"/>
</dbReference>
<feature type="region of interest" description="Disordered" evidence="4">
    <location>
        <begin position="1"/>
        <end position="45"/>
    </location>
</feature>
<keyword evidence="3 5" id="KW-0472">Membrane</keyword>
<feature type="transmembrane region" description="Helical" evidence="5">
    <location>
        <begin position="209"/>
        <end position="229"/>
    </location>
</feature>
<dbReference type="InterPro" id="IPR036259">
    <property type="entry name" value="MFS_trans_sf"/>
</dbReference>
<evidence type="ECO:0000256" key="3">
    <source>
        <dbReference type="ARBA" id="ARBA00023136"/>
    </source>
</evidence>
<feature type="transmembrane region" description="Helical" evidence="5">
    <location>
        <begin position="178"/>
        <end position="197"/>
    </location>
</feature>
<dbReference type="AlphaFoldDB" id="A0A7S3VJM8"/>
<dbReference type="Pfam" id="PF07690">
    <property type="entry name" value="MFS_1"/>
    <property type="match status" value="1"/>
</dbReference>
<feature type="transmembrane region" description="Helical" evidence="5">
    <location>
        <begin position="120"/>
        <end position="139"/>
    </location>
</feature>
<sequence length="541" mass="57664">MGKKQQQQQQNGNGEPLLHEHYQDENGHTRVHEPNSPGSNSSDNPPLSKGYVYTCLLGYSMSFIIFGSQVSILGPTIKPLADRLSVDEPDLSPLFTALGVSCIVSGTPSGWLVDRLPTHNVLVGSLVVEAVGFALVPWMPSVATLTALFFLICFTYNFTNSAVFTSLGWMFPKRAGSALNLVLAMFGVGSFLLPLATQICDSFFGSPLMVFYVVSVGAALSAVPFLFVASPTPPPPQQYGDGESGSLTMSKQAQLLSTVVTVLAVVLVFCTTAAETAVGNWLYTYGVREIGLEDHEAAFANSSFWGFFTIGRALGAALSSFVSPAGLMLSATPIAFIGTMLPIFGVQYMPGWWLVMATACLTGLGNSTGYANALSMLERYVPVTGFINGVFGMVAGGACMVGPTTVAMLAKYTGLGYTAMAYVAAIFYFLHYPIILTAVTLGNKLLGLYMEEEVNVPDEEQQPLTDAETAHQPLMGSQRGQRTMAQYIEGSSRRAAISIPASARTPRANFQLGSYTHDSGADLLMQRGSFPGHARLAGSVN</sequence>
<name>A0A7S3VJM8_DUNTE</name>
<gene>
    <name evidence="6" type="ORF">DTER00134_LOCUS3226</name>
</gene>
<dbReference type="GO" id="GO:0022857">
    <property type="term" value="F:transmembrane transporter activity"/>
    <property type="evidence" value="ECO:0007669"/>
    <property type="project" value="InterPro"/>
</dbReference>
<feature type="transmembrane region" description="Helical" evidence="5">
    <location>
        <begin position="386"/>
        <end position="409"/>
    </location>
</feature>
<evidence type="ECO:0000256" key="5">
    <source>
        <dbReference type="SAM" id="Phobius"/>
    </source>
</evidence>
<feature type="transmembrane region" description="Helical" evidence="5">
    <location>
        <begin position="298"/>
        <end position="318"/>
    </location>
</feature>
<feature type="compositionally biased region" description="Basic and acidic residues" evidence="4">
    <location>
        <begin position="17"/>
        <end position="33"/>
    </location>
</feature>
<evidence type="ECO:0000256" key="2">
    <source>
        <dbReference type="ARBA" id="ARBA00022989"/>
    </source>
</evidence>
<accession>A0A7S3VJM8</accession>
<dbReference type="EMBL" id="HBIP01006292">
    <property type="protein sequence ID" value="CAE0488162.1"/>
    <property type="molecule type" value="Transcribed_RNA"/>
</dbReference>
<dbReference type="SUPFAM" id="SSF103473">
    <property type="entry name" value="MFS general substrate transporter"/>
    <property type="match status" value="1"/>
</dbReference>
<feature type="transmembrane region" description="Helical" evidence="5">
    <location>
        <begin position="94"/>
        <end position="113"/>
    </location>
</feature>
<feature type="transmembrane region" description="Helical" evidence="5">
    <location>
        <begin position="421"/>
        <end position="441"/>
    </location>
</feature>
<dbReference type="Gene3D" id="1.20.1250.20">
    <property type="entry name" value="MFS general substrate transporter like domains"/>
    <property type="match status" value="2"/>
</dbReference>
<protein>
    <recommendedName>
        <fullName evidence="7">Major facilitator superfamily (MFS) profile domain-containing protein</fullName>
    </recommendedName>
</protein>
<dbReference type="PANTHER" id="PTHR23121:SF9">
    <property type="entry name" value="SODIUM-DEPENDENT GLUCOSE TRANSPORTER 1"/>
    <property type="match status" value="1"/>
</dbReference>
<keyword evidence="2 5" id="KW-1133">Transmembrane helix</keyword>
<organism evidence="6">
    <name type="scientific">Dunaliella tertiolecta</name>
    <name type="common">Green alga</name>
    <dbReference type="NCBI Taxonomy" id="3047"/>
    <lineage>
        <taxon>Eukaryota</taxon>
        <taxon>Viridiplantae</taxon>
        <taxon>Chlorophyta</taxon>
        <taxon>core chlorophytes</taxon>
        <taxon>Chlorophyceae</taxon>
        <taxon>CS clade</taxon>
        <taxon>Chlamydomonadales</taxon>
        <taxon>Dunaliellaceae</taxon>
        <taxon>Dunaliella</taxon>
    </lineage>
</organism>
<feature type="transmembrane region" description="Helical" evidence="5">
    <location>
        <begin position="255"/>
        <end position="278"/>
    </location>
</feature>
<dbReference type="InterPro" id="IPR011701">
    <property type="entry name" value="MFS"/>
</dbReference>
<evidence type="ECO:0000313" key="6">
    <source>
        <dbReference type="EMBL" id="CAE0488162.1"/>
    </source>
</evidence>
<feature type="compositionally biased region" description="Low complexity" evidence="4">
    <location>
        <begin position="1"/>
        <end position="14"/>
    </location>
</feature>
<evidence type="ECO:0000256" key="1">
    <source>
        <dbReference type="ARBA" id="ARBA00022692"/>
    </source>
</evidence>
<evidence type="ECO:0000256" key="4">
    <source>
        <dbReference type="SAM" id="MobiDB-lite"/>
    </source>
</evidence>
<proteinExistence type="predicted"/>
<feature type="transmembrane region" description="Helical" evidence="5">
    <location>
        <begin position="145"/>
        <end position="171"/>
    </location>
</feature>
<evidence type="ECO:0008006" key="7">
    <source>
        <dbReference type="Google" id="ProtNLM"/>
    </source>
</evidence>